<comment type="caution">
    <text evidence="2">The sequence shown here is derived from an EMBL/GenBank/DDBJ whole genome shotgun (WGS) entry which is preliminary data.</text>
</comment>
<dbReference type="AlphaFoldDB" id="A0A4C1USE9"/>
<protein>
    <submittedName>
        <fullName evidence="2">Uncharacterized protein</fullName>
    </submittedName>
</protein>
<feature type="region of interest" description="Disordered" evidence="1">
    <location>
        <begin position="36"/>
        <end position="81"/>
    </location>
</feature>
<proteinExistence type="predicted"/>
<evidence type="ECO:0000313" key="2">
    <source>
        <dbReference type="EMBL" id="GBP29249.1"/>
    </source>
</evidence>
<keyword evidence="3" id="KW-1185">Reference proteome</keyword>
<evidence type="ECO:0000256" key="1">
    <source>
        <dbReference type="SAM" id="MobiDB-lite"/>
    </source>
</evidence>
<sequence>MRQNRSVIEATEKDEAGRRRTRQILIIVKAAAPIKREGAPRAPAGARGEVHTSRRARTCPAPAAPAAPSPASLAGVCGTSI</sequence>
<accession>A0A4C1USE9</accession>
<name>A0A4C1USE9_EUMVA</name>
<dbReference type="Proteomes" id="UP000299102">
    <property type="component" value="Unassembled WGS sequence"/>
</dbReference>
<reference evidence="2 3" key="1">
    <citation type="journal article" date="2019" name="Commun. Biol.">
        <title>The bagworm genome reveals a unique fibroin gene that provides high tensile strength.</title>
        <authorList>
            <person name="Kono N."/>
            <person name="Nakamura H."/>
            <person name="Ohtoshi R."/>
            <person name="Tomita M."/>
            <person name="Numata K."/>
            <person name="Arakawa K."/>
        </authorList>
    </citation>
    <scope>NUCLEOTIDE SEQUENCE [LARGE SCALE GENOMIC DNA]</scope>
</reference>
<organism evidence="2 3">
    <name type="scientific">Eumeta variegata</name>
    <name type="common">Bagworm moth</name>
    <name type="synonym">Eumeta japonica</name>
    <dbReference type="NCBI Taxonomy" id="151549"/>
    <lineage>
        <taxon>Eukaryota</taxon>
        <taxon>Metazoa</taxon>
        <taxon>Ecdysozoa</taxon>
        <taxon>Arthropoda</taxon>
        <taxon>Hexapoda</taxon>
        <taxon>Insecta</taxon>
        <taxon>Pterygota</taxon>
        <taxon>Neoptera</taxon>
        <taxon>Endopterygota</taxon>
        <taxon>Lepidoptera</taxon>
        <taxon>Glossata</taxon>
        <taxon>Ditrysia</taxon>
        <taxon>Tineoidea</taxon>
        <taxon>Psychidae</taxon>
        <taxon>Oiketicinae</taxon>
        <taxon>Eumeta</taxon>
    </lineage>
</organism>
<evidence type="ECO:0000313" key="3">
    <source>
        <dbReference type="Proteomes" id="UP000299102"/>
    </source>
</evidence>
<dbReference type="EMBL" id="BGZK01000217">
    <property type="protein sequence ID" value="GBP29249.1"/>
    <property type="molecule type" value="Genomic_DNA"/>
</dbReference>
<gene>
    <name evidence="2" type="ORF">EVAR_20612_1</name>
</gene>